<organism evidence="2 3">
    <name type="scientific">Fibrobacter succinogenes</name>
    <name type="common">Bacteroides succinogenes</name>
    <dbReference type="NCBI Taxonomy" id="833"/>
    <lineage>
        <taxon>Bacteria</taxon>
        <taxon>Pseudomonadati</taxon>
        <taxon>Fibrobacterota</taxon>
        <taxon>Fibrobacteria</taxon>
        <taxon>Fibrobacterales</taxon>
        <taxon>Fibrobacteraceae</taxon>
        <taxon>Fibrobacter</taxon>
    </lineage>
</organism>
<dbReference type="Proteomes" id="UP000255423">
    <property type="component" value="Unassembled WGS sequence"/>
</dbReference>
<dbReference type="Pfam" id="PF13391">
    <property type="entry name" value="HNH_2"/>
    <property type="match status" value="1"/>
</dbReference>
<feature type="domain" description="HNH nuclease" evidence="1">
    <location>
        <begin position="236"/>
        <end position="288"/>
    </location>
</feature>
<dbReference type="RefSeq" id="WP_109572598.1">
    <property type="nucleotide sequence ID" value="NZ_UHJL01000002.1"/>
</dbReference>
<reference evidence="2 3" key="1">
    <citation type="submission" date="2017-08" db="EMBL/GenBank/DDBJ databases">
        <authorList>
            <person name="de Groot N.N."/>
        </authorList>
    </citation>
    <scope>NUCLEOTIDE SEQUENCE [LARGE SCALE GENOMIC DNA]</scope>
    <source>
        <strain evidence="2 3">HM2</strain>
    </source>
</reference>
<keyword evidence="2" id="KW-0540">Nuclease</keyword>
<accession>A0A380S440</accession>
<keyword evidence="2" id="KW-0378">Hydrolase</keyword>
<evidence type="ECO:0000259" key="1">
    <source>
        <dbReference type="Pfam" id="PF13391"/>
    </source>
</evidence>
<dbReference type="EMBL" id="UHJL01000002">
    <property type="protein sequence ID" value="SUQ23992.1"/>
    <property type="molecule type" value="Genomic_DNA"/>
</dbReference>
<protein>
    <submittedName>
        <fullName evidence="2">HNH endonuclease</fullName>
    </submittedName>
</protein>
<dbReference type="AlphaFoldDB" id="A0A380S440"/>
<gene>
    <name evidence="2" type="ORF">SAMN05661053_1382</name>
</gene>
<sequence length="351" mass="41372">MKKARRLLDEFLENNKNLFKQHDLEIDADEIHDGQPQNAYAFVEVYERHDEDKNGWKVRPFSEPIGLRFGCYAAANNGRGCFYLSFFIPMALVGRISEKMVDLIIPHNPDKWTEKKWNGTDSILIKPEHFRQLTLETIGVRFERLNYDESQEIESDDVQKMIVEKTAQLENGTSWFYSYFFDKNDAECVFEEFFDDIMPILESKNSDWYECVAEIQARRGQGLFRRQMMKYWENKCAFTGCDNPELLQACHAKPCAACENVEQRMCPYNGFLLRADVAYLFNKGLITFLDCGLIIISKKLSDEDQNAFGLYGDMSIRKLDEKHYEFLHYHQKYVWQDRDRGELILKMKGYL</sequence>
<evidence type="ECO:0000313" key="2">
    <source>
        <dbReference type="EMBL" id="SUQ23992.1"/>
    </source>
</evidence>
<evidence type="ECO:0000313" key="3">
    <source>
        <dbReference type="Proteomes" id="UP000255423"/>
    </source>
</evidence>
<keyword evidence="2" id="KW-0255">Endonuclease</keyword>
<proteinExistence type="predicted"/>
<name>A0A380S440_FIBSU</name>
<dbReference type="InterPro" id="IPR003615">
    <property type="entry name" value="HNH_nuc"/>
</dbReference>
<dbReference type="GO" id="GO:0004519">
    <property type="term" value="F:endonuclease activity"/>
    <property type="evidence" value="ECO:0007669"/>
    <property type="project" value="UniProtKB-KW"/>
</dbReference>